<reference evidence="10" key="1">
    <citation type="submission" date="2020-10" db="EMBL/GenBank/DDBJ databases">
        <title>Taxonomic study of unclassified bacteria belonging to the class Ktedonobacteria.</title>
        <authorList>
            <person name="Yabe S."/>
            <person name="Wang C.M."/>
            <person name="Zheng Y."/>
            <person name="Sakai Y."/>
            <person name="Cavaletti L."/>
            <person name="Monciardini P."/>
            <person name="Donadio S."/>
        </authorList>
    </citation>
    <scope>NUCLEOTIDE SEQUENCE</scope>
    <source>
        <strain evidence="10">ID150040</strain>
    </source>
</reference>
<dbReference type="RefSeq" id="WP_220201924.1">
    <property type="nucleotide sequence ID" value="NZ_BNJK01000001.1"/>
</dbReference>
<keyword evidence="5 7" id="KW-1133">Transmembrane helix</keyword>
<feature type="domain" description="Cation efflux protein transmembrane" evidence="8">
    <location>
        <begin position="19"/>
        <end position="218"/>
    </location>
</feature>
<feature type="domain" description="Cation efflux protein cytoplasmic" evidence="9">
    <location>
        <begin position="323"/>
        <end position="381"/>
    </location>
</feature>
<dbReference type="GO" id="GO:0005886">
    <property type="term" value="C:plasma membrane"/>
    <property type="evidence" value="ECO:0007669"/>
    <property type="project" value="TreeGrafter"/>
</dbReference>
<feature type="transmembrane region" description="Helical" evidence="7">
    <location>
        <begin position="12"/>
        <end position="36"/>
    </location>
</feature>
<keyword evidence="3" id="KW-0813">Transport</keyword>
<evidence type="ECO:0000313" key="11">
    <source>
        <dbReference type="Proteomes" id="UP000597444"/>
    </source>
</evidence>
<evidence type="ECO:0000259" key="8">
    <source>
        <dbReference type="Pfam" id="PF01545"/>
    </source>
</evidence>
<keyword evidence="11" id="KW-1185">Reference proteome</keyword>
<comment type="caution">
    <text evidence="10">The sequence shown here is derived from an EMBL/GenBank/DDBJ whole genome shotgun (WGS) entry which is preliminary data.</text>
</comment>
<dbReference type="Proteomes" id="UP000597444">
    <property type="component" value="Unassembled WGS sequence"/>
</dbReference>
<evidence type="ECO:0000256" key="1">
    <source>
        <dbReference type="ARBA" id="ARBA00004141"/>
    </source>
</evidence>
<dbReference type="InterPro" id="IPR002524">
    <property type="entry name" value="Cation_efflux"/>
</dbReference>
<comment type="subcellular location">
    <subcellularLocation>
        <location evidence="1">Membrane</location>
        <topology evidence="1">Multi-pass membrane protein</topology>
    </subcellularLocation>
</comment>
<sequence length="493" mass="54091">MPHTTDAAHREKMVVALSSVGAAIGLTTLKIVVAIFTGSLGIFAEAAHSGLDLVAALMTFLAVRVADRPADATHNYGHSKIENLSAFLEAALLVITAIWIIYEAVQRLLHHEAHLDISFWAFLVMLISIGVDYTRSRALLRIARKLGSQALEADALHFSTDIWSSVVVVLGLLVVYLTERFHLPSWLGQADAVAALGVSGIVIWVSISLARETIDALIDRAPEKLAENIQEHVQQVEHVIEVRRVRTRRAGNKIFADIIIAAPRTLSFEQTHTLTERVEQAAIDGGRAISPQGDFDVVVHVEPTTTSTETVTDQIHYLAELQGIHAHDIHVREVNGKLEADFDVEVQSDMDLDEAHAVATRLEQAILQSNNLLRRVTTHLEAPTNGVVHRQDVTQQYPEMAANICHIANSIAGSNSAHEIHLYCSKPVTPDLKGYRSSNTKTAPELDLVLHTTFAAHAPLSQVHAHAEEIKRALRQHYPDLGSVIIHTEPPEA</sequence>
<dbReference type="GO" id="GO:0015093">
    <property type="term" value="F:ferrous iron transmembrane transporter activity"/>
    <property type="evidence" value="ECO:0007669"/>
    <property type="project" value="TreeGrafter"/>
</dbReference>
<feature type="domain" description="Cation efflux protein cytoplasmic" evidence="9">
    <location>
        <begin position="222"/>
        <end position="303"/>
    </location>
</feature>
<dbReference type="SUPFAM" id="SSF161111">
    <property type="entry name" value="Cation efflux protein transmembrane domain-like"/>
    <property type="match status" value="1"/>
</dbReference>
<dbReference type="InterPro" id="IPR058533">
    <property type="entry name" value="Cation_efflux_TM"/>
</dbReference>
<dbReference type="InterPro" id="IPR027469">
    <property type="entry name" value="Cation_efflux_TMD_sf"/>
</dbReference>
<dbReference type="Pfam" id="PF16916">
    <property type="entry name" value="ZT_dimer"/>
    <property type="match status" value="3"/>
</dbReference>
<organism evidence="10 11">
    <name type="scientific">Reticulibacter mediterranei</name>
    <dbReference type="NCBI Taxonomy" id="2778369"/>
    <lineage>
        <taxon>Bacteria</taxon>
        <taxon>Bacillati</taxon>
        <taxon>Chloroflexota</taxon>
        <taxon>Ktedonobacteria</taxon>
        <taxon>Ktedonobacterales</taxon>
        <taxon>Reticulibacteraceae</taxon>
        <taxon>Reticulibacter</taxon>
    </lineage>
</organism>
<dbReference type="SUPFAM" id="SSF160240">
    <property type="entry name" value="Cation efflux protein cytoplasmic domain-like"/>
    <property type="match status" value="3"/>
</dbReference>
<feature type="domain" description="Cation efflux protein cytoplasmic" evidence="9">
    <location>
        <begin position="449"/>
        <end position="490"/>
    </location>
</feature>
<gene>
    <name evidence="10" type="ORF">KSF_010450</name>
</gene>
<evidence type="ECO:0000313" key="10">
    <source>
        <dbReference type="EMBL" id="GHO90997.1"/>
    </source>
</evidence>
<protein>
    <submittedName>
        <fullName evidence="10">Cation transporter</fullName>
    </submittedName>
</protein>
<dbReference type="InterPro" id="IPR027470">
    <property type="entry name" value="Cation_efflux_CTD"/>
</dbReference>
<dbReference type="GO" id="GO:0006882">
    <property type="term" value="P:intracellular zinc ion homeostasis"/>
    <property type="evidence" value="ECO:0007669"/>
    <property type="project" value="TreeGrafter"/>
</dbReference>
<evidence type="ECO:0000256" key="4">
    <source>
        <dbReference type="ARBA" id="ARBA00022692"/>
    </source>
</evidence>
<dbReference type="Pfam" id="PF01545">
    <property type="entry name" value="Cation_efflux"/>
    <property type="match status" value="1"/>
</dbReference>
<proteinExistence type="inferred from homology"/>
<evidence type="ECO:0000256" key="5">
    <source>
        <dbReference type="ARBA" id="ARBA00022989"/>
    </source>
</evidence>
<dbReference type="GO" id="GO:0015086">
    <property type="term" value="F:cadmium ion transmembrane transporter activity"/>
    <property type="evidence" value="ECO:0007669"/>
    <property type="project" value="TreeGrafter"/>
</dbReference>
<dbReference type="GO" id="GO:0015341">
    <property type="term" value="F:zinc efflux antiporter activity"/>
    <property type="evidence" value="ECO:0007669"/>
    <property type="project" value="TreeGrafter"/>
</dbReference>
<dbReference type="PANTHER" id="PTHR43840:SF15">
    <property type="entry name" value="MITOCHONDRIAL METAL TRANSPORTER 1-RELATED"/>
    <property type="match status" value="1"/>
</dbReference>
<feature type="transmembrane region" description="Helical" evidence="7">
    <location>
        <begin position="155"/>
        <end position="177"/>
    </location>
</feature>
<evidence type="ECO:0000256" key="2">
    <source>
        <dbReference type="ARBA" id="ARBA00008114"/>
    </source>
</evidence>
<feature type="transmembrane region" description="Helical" evidence="7">
    <location>
        <begin position="117"/>
        <end position="134"/>
    </location>
</feature>
<comment type="similarity">
    <text evidence="2">Belongs to the cation diffusion facilitator (CDF) transporter (TC 2.A.4) family.</text>
</comment>
<dbReference type="PANTHER" id="PTHR43840">
    <property type="entry name" value="MITOCHONDRIAL METAL TRANSPORTER 1-RELATED"/>
    <property type="match status" value="1"/>
</dbReference>
<evidence type="ECO:0000256" key="3">
    <source>
        <dbReference type="ARBA" id="ARBA00022448"/>
    </source>
</evidence>
<keyword evidence="4 7" id="KW-0812">Transmembrane</keyword>
<dbReference type="Gene3D" id="1.20.1510.10">
    <property type="entry name" value="Cation efflux protein transmembrane domain"/>
    <property type="match status" value="1"/>
</dbReference>
<evidence type="ECO:0000256" key="7">
    <source>
        <dbReference type="SAM" id="Phobius"/>
    </source>
</evidence>
<feature type="transmembrane region" description="Helical" evidence="7">
    <location>
        <begin position="192"/>
        <end position="210"/>
    </location>
</feature>
<dbReference type="NCBIfam" id="TIGR01297">
    <property type="entry name" value="CDF"/>
    <property type="match status" value="1"/>
</dbReference>
<accession>A0A8J3MYL6</accession>
<feature type="transmembrane region" description="Helical" evidence="7">
    <location>
        <begin position="84"/>
        <end position="105"/>
    </location>
</feature>
<evidence type="ECO:0000256" key="6">
    <source>
        <dbReference type="ARBA" id="ARBA00023136"/>
    </source>
</evidence>
<keyword evidence="6 7" id="KW-0472">Membrane</keyword>
<dbReference type="AlphaFoldDB" id="A0A8J3MYL6"/>
<dbReference type="Gene3D" id="3.30.70.1350">
    <property type="entry name" value="Cation efflux protein, cytoplasmic domain"/>
    <property type="match status" value="3"/>
</dbReference>
<dbReference type="EMBL" id="BNJK01000001">
    <property type="protein sequence ID" value="GHO90997.1"/>
    <property type="molecule type" value="Genomic_DNA"/>
</dbReference>
<evidence type="ECO:0000259" key="9">
    <source>
        <dbReference type="Pfam" id="PF16916"/>
    </source>
</evidence>
<dbReference type="InterPro" id="IPR050291">
    <property type="entry name" value="CDF_Transporter"/>
</dbReference>
<dbReference type="InterPro" id="IPR036837">
    <property type="entry name" value="Cation_efflux_CTD_sf"/>
</dbReference>
<feature type="transmembrane region" description="Helical" evidence="7">
    <location>
        <begin position="42"/>
        <end position="63"/>
    </location>
</feature>
<name>A0A8J3MYL6_9CHLR</name>